<name>A0AAU9KWZ0_9STRA</name>
<dbReference type="Proteomes" id="UP001160483">
    <property type="component" value="Unassembled WGS sequence"/>
</dbReference>
<sequence>MMCMEKCERQTLQSEANQRKGVMDESINMQHLGISKKTIISSSFKRRSTLLLLIPMNVASYCTGLHYYNLIIRRYRFIYSS</sequence>
<feature type="transmembrane region" description="Helical" evidence="1">
    <location>
        <begin position="50"/>
        <end position="68"/>
    </location>
</feature>
<keyword evidence="1" id="KW-1133">Transmembrane helix</keyword>
<dbReference type="AlphaFoldDB" id="A0AAU9KWZ0"/>
<proteinExistence type="predicted"/>
<reference evidence="2" key="1">
    <citation type="submission" date="2021-11" db="EMBL/GenBank/DDBJ databases">
        <authorList>
            <person name="Islam A."/>
            <person name="Islam S."/>
            <person name="Flora M.S."/>
            <person name="Rahman M."/>
            <person name="Ziaur R.M."/>
            <person name="Epstein J.H."/>
            <person name="Hassan M."/>
            <person name="Klassen M."/>
            <person name="Woodard K."/>
            <person name="Webb A."/>
            <person name="Webby R.J."/>
            <person name="El Zowalaty M.E."/>
        </authorList>
    </citation>
    <scope>NUCLEOTIDE SEQUENCE</scope>
    <source>
        <strain evidence="2">Pbs3</strain>
    </source>
</reference>
<dbReference type="EMBL" id="CAKKTJ010000160">
    <property type="protein sequence ID" value="CAH0476769.1"/>
    <property type="molecule type" value="Genomic_DNA"/>
</dbReference>
<protein>
    <submittedName>
        <fullName evidence="2">Uncharacterized protein</fullName>
    </submittedName>
</protein>
<gene>
    <name evidence="2" type="ORF">PBS003_LOCUS3538</name>
</gene>
<evidence type="ECO:0000313" key="3">
    <source>
        <dbReference type="Proteomes" id="UP001160483"/>
    </source>
</evidence>
<organism evidence="2 3">
    <name type="scientific">Peronospora belbahrii</name>
    <dbReference type="NCBI Taxonomy" id="622444"/>
    <lineage>
        <taxon>Eukaryota</taxon>
        <taxon>Sar</taxon>
        <taxon>Stramenopiles</taxon>
        <taxon>Oomycota</taxon>
        <taxon>Peronosporomycetes</taxon>
        <taxon>Peronosporales</taxon>
        <taxon>Peronosporaceae</taxon>
        <taxon>Peronospora</taxon>
    </lineage>
</organism>
<accession>A0AAU9KWZ0</accession>
<evidence type="ECO:0000256" key="1">
    <source>
        <dbReference type="SAM" id="Phobius"/>
    </source>
</evidence>
<comment type="caution">
    <text evidence="2">The sequence shown here is derived from an EMBL/GenBank/DDBJ whole genome shotgun (WGS) entry which is preliminary data.</text>
</comment>
<keyword evidence="1" id="KW-0812">Transmembrane</keyword>
<keyword evidence="1" id="KW-0472">Membrane</keyword>
<evidence type="ECO:0000313" key="2">
    <source>
        <dbReference type="EMBL" id="CAH0476769.1"/>
    </source>
</evidence>